<feature type="transmembrane region" description="Helical" evidence="11">
    <location>
        <begin position="39"/>
        <end position="59"/>
    </location>
</feature>
<dbReference type="GO" id="GO:0005886">
    <property type="term" value="C:plasma membrane"/>
    <property type="evidence" value="ECO:0007669"/>
    <property type="project" value="UniProtKB-SubCell"/>
</dbReference>
<comment type="caution">
    <text evidence="12">The sequence shown here is derived from an EMBL/GenBank/DDBJ whole genome shotgun (WGS) entry which is preliminary data.</text>
</comment>
<dbReference type="Proteomes" id="UP000233248">
    <property type="component" value="Unassembled WGS sequence"/>
</dbReference>
<comment type="function">
    <text evidence="11">Fluoride-specific ion channel. Important for reducing fluoride concentration in the cell, thus reducing its toxicity.</text>
</comment>
<dbReference type="GO" id="GO:0046872">
    <property type="term" value="F:metal ion binding"/>
    <property type="evidence" value="ECO:0007669"/>
    <property type="project" value="UniProtKB-KW"/>
</dbReference>
<dbReference type="InterPro" id="IPR003691">
    <property type="entry name" value="FluC"/>
</dbReference>
<keyword evidence="11" id="KW-0479">Metal-binding</keyword>
<organism evidence="12 13">
    <name type="scientific">Malaciobacter halophilus</name>
    <dbReference type="NCBI Taxonomy" id="197482"/>
    <lineage>
        <taxon>Bacteria</taxon>
        <taxon>Pseudomonadati</taxon>
        <taxon>Campylobacterota</taxon>
        <taxon>Epsilonproteobacteria</taxon>
        <taxon>Campylobacterales</taxon>
        <taxon>Arcobacteraceae</taxon>
        <taxon>Malaciobacter</taxon>
    </lineage>
</organism>
<dbReference type="Pfam" id="PF02537">
    <property type="entry name" value="CRCB"/>
    <property type="match status" value="1"/>
</dbReference>
<proteinExistence type="inferred from homology"/>
<evidence type="ECO:0000256" key="1">
    <source>
        <dbReference type="ARBA" id="ARBA00004651"/>
    </source>
</evidence>
<evidence type="ECO:0000256" key="11">
    <source>
        <dbReference type="HAMAP-Rule" id="MF_00454"/>
    </source>
</evidence>
<keyword evidence="5 11" id="KW-1133">Transmembrane helix</keyword>
<dbReference type="PANTHER" id="PTHR28259:SF1">
    <property type="entry name" value="FLUORIDE EXPORT PROTEIN 1-RELATED"/>
    <property type="match status" value="1"/>
</dbReference>
<sequence>MSFNWHAALAIGIGGFLGAIVRAYAVHLTNKYIPLEFPLGILFVNILGSFLIGLVFAIFAHYNLSDNLKLFLTTGFLGALTTYSTFAIETFFLLQSSFIIAVANIVLNVLGTIFAAAAGYKILQFFLNH</sequence>
<keyword evidence="3" id="KW-0997">Cell inner membrane</keyword>
<keyword evidence="2 11" id="KW-1003">Cell membrane</keyword>
<keyword evidence="13" id="KW-1185">Reference proteome</keyword>
<feature type="transmembrane region" description="Helical" evidence="11">
    <location>
        <begin position="98"/>
        <end position="123"/>
    </location>
</feature>
<evidence type="ECO:0000256" key="4">
    <source>
        <dbReference type="ARBA" id="ARBA00022692"/>
    </source>
</evidence>
<dbReference type="GO" id="GO:0140114">
    <property type="term" value="P:cellular detoxification of fluoride"/>
    <property type="evidence" value="ECO:0007669"/>
    <property type="project" value="UniProtKB-UniRule"/>
</dbReference>
<evidence type="ECO:0000256" key="5">
    <source>
        <dbReference type="ARBA" id="ARBA00022989"/>
    </source>
</evidence>
<keyword evidence="11" id="KW-0915">Sodium</keyword>
<evidence type="ECO:0000256" key="6">
    <source>
        <dbReference type="ARBA" id="ARBA00023065"/>
    </source>
</evidence>
<comment type="subcellular location">
    <subcellularLocation>
        <location evidence="1 11">Cell membrane</location>
        <topology evidence="1 11">Multi-pass membrane protein</topology>
    </subcellularLocation>
</comment>
<gene>
    <name evidence="11 12" type="primary">crcB</name>
    <name evidence="11" type="synonym">fluC</name>
    <name evidence="12" type="ORF">CP960_13460</name>
</gene>
<evidence type="ECO:0000256" key="9">
    <source>
        <dbReference type="ARBA" id="ARBA00035120"/>
    </source>
</evidence>
<dbReference type="GO" id="GO:0062054">
    <property type="term" value="F:fluoride channel activity"/>
    <property type="evidence" value="ECO:0007669"/>
    <property type="project" value="UniProtKB-UniRule"/>
</dbReference>
<evidence type="ECO:0000256" key="3">
    <source>
        <dbReference type="ARBA" id="ARBA00022519"/>
    </source>
</evidence>
<protein>
    <recommendedName>
        <fullName evidence="11">Fluoride-specific ion channel FluC</fullName>
    </recommendedName>
</protein>
<comment type="similarity">
    <text evidence="9 11">Belongs to the fluoride channel Fluc/FEX (TC 1.A.43) family.</text>
</comment>
<dbReference type="PANTHER" id="PTHR28259">
    <property type="entry name" value="FLUORIDE EXPORT PROTEIN 1-RELATED"/>
    <property type="match status" value="1"/>
</dbReference>
<evidence type="ECO:0000256" key="7">
    <source>
        <dbReference type="ARBA" id="ARBA00023136"/>
    </source>
</evidence>
<dbReference type="NCBIfam" id="TIGR00494">
    <property type="entry name" value="crcB"/>
    <property type="match status" value="1"/>
</dbReference>
<keyword evidence="8 11" id="KW-0407">Ion channel</keyword>
<dbReference type="OrthoDB" id="9806299at2"/>
<evidence type="ECO:0000313" key="13">
    <source>
        <dbReference type="Proteomes" id="UP000233248"/>
    </source>
</evidence>
<keyword evidence="11" id="KW-0813">Transport</keyword>
<name>A0A2N1IZC2_9BACT</name>
<dbReference type="HAMAP" id="MF_00454">
    <property type="entry name" value="FluC"/>
    <property type="match status" value="1"/>
</dbReference>
<evidence type="ECO:0000256" key="10">
    <source>
        <dbReference type="ARBA" id="ARBA00035585"/>
    </source>
</evidence>
<keyword evidence="7 11" id="KW-0472">Membrane</keyword>
<evidence type="ECO:0000256" key="2">
    <source>
        <dbReference type="ARBA" id="ARBA00022475"/>
    </source>
</evidence>
<evidence type="ECO:0000256" key="8">
    <source>
        <dbReference type="ARBA" id="ARBA00023303"/>
    </source>
</evidence>
<dbReference type="EMBL" id="NXIF01000092">
    <property type="protein sequence ID" value="PKI79649.1"/>
    <property type="molecule type" value="Genomic_DNA"/>
</dbReference>
<dbReference type="RefSeq" id="WP_101185975.1">
    <property type="nucleotide sequence ID" value="NZ_CP031218.1"/>
</dbReference>
<keyword evidence="4 11" id="KW-0812">Transmembrane</keyword>
<comment type="catalytic activity">
    <reaction evidence="10">
        <text>fluoride(in) = fluoride(out)</text>
        <dbReference type="Rhea" id="RHEA:76159"/>
        <dbReference type="ChEBI" id="CHEBI:17051"/>
    </reaction>
    <physiologicalReaction direction="left-to-right" evidence="10">
        <dbReference type="Rhea" id="RHEA:76160"/>
    </physiologicalReaction>
</comment>
<reference evidence="12 13" key="1">
    <citation type="submission" date="2017-09" db="EMBL/GenBank/DDBJ databases">
        <title>Genomics of the genus Arcobacter.</title>
        <authorList>
            <person name="Perez-Cataluna A."/>
            <person name="Figueras M.J."/>
            <person name="Salas-Masso N."/>
        </authorList>
    </citation>
    <scope>NUCLEOTIDE SEQUENCE [LARGE SCALE GENOMIC DNA]</scope>
    <source>
        <strain evidence="12 13">DSM 18005</strain>
    </source>
</reference>
<feature type="transmembrane region" description="Helical" evidence="11">
    <location>
        <begin position="71"/>
        <end position="92"/>
    </location>
</feature>
<dbReference type="KEGG" id="ahs:AHALO_0255"/>
<keyword evidence="6 11" id="KW-0406">Ion transport</keyword>
<comment type="activity regulation">
    <text evidence="11">Na(+) is not transported, but it plays an essential structural role and its presence is essential for fluoride channel function.</text>
</comment>
<feature type="binding site" evidence="11">
    <location>
        <position position="81"/>
    </location>
    <ligand>
        <name>Na(+)</name>
        <dbReference type="ChEBI" id="CHEBI:29101"/>
        <note>structural</note>
    </ligand>
</feature>
<dbReference type="AlphaFoldDB" id="A0A2N1IZC2"/>
<accession>A0A2N1IZC2</accession>
<feature type="binding site" evidence="11">
    <location>
        <position position="78"/>
    </location>
    <ligand>
        <name>Na(+)</name>
        <dbReference type="ChEBI" id="CHEBI:29101"/>
        <note>structural</note>
    </ligand>
</feature>
<evidence type="ECO:0000313" key="12">
    <source>
        <dbReference type="EMBL" id="PKI79649.1"/>
    </source>
</evidence>